<dbReference type="Proteomes" id="UP001595803">
    <property type="component" value="Unassembled WGS sequence"/>
</dbReference>
<reference evidence="2" key="1">
    <citation type="journal article" date="2019" name="Int. J. Syst. Evol. Microbiol.">
        <title>The Global Catalogue of Microorganisms (GCM) 10K type strain sequencing project: providing services to taxonomists for standard genome sequencing and annotation.</title>
        <authorList>
            <consortium name="The Broad Institute Genomics Platform"/>
            <consortium name="The Broad Institute Genome Sequencing Center for Infectious Disease"/>
            <person name="Wu L."/>
            <person name="Ma J."/>
        </authorList>
    </citation>
    <scope>NUCLEOTIDE SEQUENCE [LARGE SCALE GENOMIC DNA]</scope>
    <source>
        <strain evidence="2">CCTCC AB 2017081</strain>
    </source>
</reference>
<dbReference type="RefSeq" id="WP_322472274.1">
    <property type="nucleotide sequence ID" value="NZ_JBHRZG010000024.1"/>
</dbReference>
<evidence type="ECO:0000313" key="2">
    <source>
        <dbReference type="Proteomes" id="UP001595803"/>
    </source>
</evidence>
<accession>A0ABV7ZCJ4</accession>
<gene>
    <name evidence="1" type="ORF">ACFOSB_17895</name>
</gene>
<protein>
    <submittedName>
        <fullName evidence="1">Uncharacterized protein</fullName>
    </submittedName>
</protein>
<dbReference type="PROSITE" id="PS51257">
    <property type="entry name" value="PROKAR_LIPOPROTEIN"/>
    <property type="match status" value="1"/>
</dbReference>
<sequence>MRPRAARVLLPILLPTLLGSCAFGAYLSPQTALERRVNGLYEGIGVGGTGRVPYRLTLTIQQREGRASAVLVNDESRKSYAGSGTFKATGNGGALELRFFENGDQHRANLHATIDGMKISGTLRTVLLGKELLGYVVDLNKVSDSTVVPGAAVPTPQPVPAQP</sequence>
<keyword evidence="2" id="KW-1185">Reference proteome</keyword>
<dbReference type="EMBL" id="JBHRZG010000024">
    <property type="protein sequence ID" value="MFC3834734.1"/>
    <property type="molecule type" value="Genomic_DNA"/>
</dbReference>
<comment type="caution">
    <text evidence="1">The sequence shown here is derived from an EMBL/GenBank/DDBJ whole genome shotgun (WGS) entry which is preliminary data.</text>
</comment>
<evidence type="ECO:0000313" key="1">
    <source>
        <dbReference type="EMBL" id="MFC3834734.1"/>
    </source>
</evidence>
<name>A0ABV7ZCJ4_9DEIO</name>
<proteinExistence type="predicted"/>
<organism evidence="1 2">
    <name type="scientific">Deinococcus rufus</name>
    <dbReference type="NCBI Taxonomy" id="2136097"/>
    <lineage>
        <taxon>Bacteria</taxon>
        <taxon>Thermotogati</taxon>
        <taxon>Deinococcota</taxon>
        <taxon>Deinococci</taxon>
        <taxon>Deinococcales</taxon>
        <taxon>Deinococcaceae</taxon>
        <taxon>Deinococcus</taxon>
    </lineage>
</organism>